<evidence type="ECO:0000259" key="1">
    <source>
        <dbReference type="PROSITE" id="PS50172"/>
    </source>
</evidence>
<dbReference type="AlphaFoldDB" id="A0AAE5LS64"/>
<accession>A0AAE5LS64</accession>
<evidence type="ECO:0000313" key="2">
    <source>
        <dbReference type="EMBL" id="NSB16792.1"/>
    </source>
</evidence>
<dbReference type="PROSITE" id="PS50172">
    <property type="entry name" value="BRCT"/>
    <property type="match status" value="1"/>
</dbReference>
<gene>
    <name evidence="2" type="ORF">BCD95_005051</name>
</gene>
<dbReference type="CDD" id="cd17748">
    <property type="entry name" value="BRCT_DNA_ligase_like"/>
    <property type="match status" value="1"/>
</dbReference>
<comment type="caution">
    <text evidence="2">The sequence shown here is derived from an EMBL/GenBank/DDBJ whole genome shotgun (WGS) entry which is preliminary data.</text>
</comment>
<dbReference type="Pfam" id="PF00533">
    <property type="entry name" value="BRCT"/>
    <property type="match status" value="1"/>
</dbReference>
<dbReference type="EMBL" id="JABTDW010000001">
    <property type="protein sequence ID" value="NSB16792.1"/>
    <property type="molecule type" value="Genomic_DNA"/>
</dbReference>
<dbReference type="Proteomes" id="UP000822184">
    <property type="component" value="Unassembled WGS sequence"/>
</dbReference>
<keyword evidence="2" id="KW-0436">Ligase</keyword>
<sequence length="304" mass="34578">MLDYDKQEYRKYTGKSERDKYLNILKGILTGITSDGKITNNEIEELTNWCSLLADYANDKPFDEILQKISEALSDNILTLDEVNDIIWAIDKHISKSKNNYYDPITHGLQQLQGIMHGILADNVVDDSEIEIIELWIKSNDFLVGYYPYDEVSSLLTSILSDKVITDDEKNILKVYFSEFVDSNSSIKIDFNEIENLKNDYTVNGICSVCPKVDFNGKTFCFTGASTKGTRKDFETLIPSLGGTFSKNMTKKTDYLIIGGNGNTCWAYSCYGRKVEQAINLRQNGSKIMIIHENDFWDAIDCNN</sequence>
<feature type="domain" description="BRCT" evidence="1">
    <location>
        <begin position="215"/>
        <end position="304"/>
    </location>
</feature>
<evidence type="ECO:0000313" key="3">
    <source>
        <dbReference type="Proteomes" id="UP000822184"/>
    </source>
</evidence>
<reference evidence="2" key="1">
    <citation type="submission" date="2020-06" db="EMBL/GenBank/DDBJ databases">
        <title>Genomic insights into acetone-butanol-ethanol (ABE) fermentation by sequencing solventogenic clostridia strains.</title>
        <authorList>
            <person name="Brown S."/>
        </authorList>
    </citation>
    <scope>NUCLEOTIDE SEQUENCE</scope>
    <source>
        <strain evidence="2">DJ123</strain>
    </source>
</reference>
<name>A0AAE5LS64_CLOBE</name>
<dbReference type="InterPro" id="IPR001357">
    <property type="entry name" value="BRCT_dom"/>
</dbReference>
<protein>
    <submittedName>
        <fullName evidence="2">NAD-dependent DNA ligase</fullName>
    </submittedName>
</protein>
<dbReference type="SMART" id="SM00292">
    <property type="entry name" value="BRCT"/>
    <property type="match status" value="1"/>
</dbReference>
<dbReference type="SUPFAM" id="SSF52113">
    <property type="entry name" value="BRCT domain"/>
    <property type="match status" value="1"/>
</dbReference>
<dbReference type="InterPro" id="IPR036420">
    <property type="entry name" value="BRCT_dom_sf"/>
</dbReference>
<dbReference type="RefSeq" id="WP_077854472.1">
    <property type="nucleotide sequence ID" value="NZ_JABTDW010000001.1"/>
</dbReference>
<proteinExistence type="predicted"/>
<dbReference type="Gene3D" id="3.40.50.10190">
    <property type="entry name" value="BRCT domain"/>
    <property type="match status" value="1"/>
</dbReference>
<dbReference type="GO" id="GO:0016874">
    <property type="term" value="F:ligase activity"/>
    <property type="evidence" value="ECO:0007669"/>
    <property type="project" value="UniProtKB-KW"/>
</dbReference>
<organism evidence="2 3">
    <name type="scientific">Clostridium beijerinckii</name>
    <name type="common">Clostridium MP</name>
    <dbReference type="NCBI Taxonomy" id="1520"/>
    <lineage>
        <taxon>Bacteria</taxon>
        <taxon>Bacillati</taxon>
        <taxon>Bacillota</taxon>
        <taxon>Clostridia</taxon>
        <taxon>Eubacteriales</taxon>
        <taxon>Clostridiaceae</taxon>
        <taxon>Clostridium</taxon>
    </lineage>
</organism>